<feature type="domain" description="HTH merR-type" evidence="2">
    <location>
        <begin position="1"/>
        <end position="56"/>
    </location>
</feature>
<comment type="caution">
    <text evidence="3">The sequence shown here is derived from an EMBL/GenBank/DDBJ whole genome shotgun (WGS) entry which is preliminary data.</text>
</comment>
<evidence type="ECO:0000259" key="2">
    <source>
        <dbReference type="PROSITE" id="PS50937"/>
    </source>
</evidence>
<dbReference type="InterPro" id="IPR009061">
    <property type="entry name" value="DNA-bd_dom_put_sf"/>
</dbReference>
<dbReference type="CDD" id="cd00592">
    <property type="entry name" value="HTH_MerR-like"/>
    <property type="match status" value="1"/>
</dbReference>
<evidence type="ECO:0000313" key="4">
    <source>
        <dbReference type="Proteomes" id="UP000578449"/>
    </source>
</evidence>
<reference evidence="3 4" key="1">
    <citation type="submission" date="2020-08" db="EMBL/GenBank/DDBJ databases">
        <title>Genomic Encyclopedia of Type Strains, Phase IV (KMG-IV): sequencing the most valuable type-strain genomes for metagenomic binning, comparative biology and taxonomic classification.</title>
        <authorList>
            <person name="Goeker M."/>
        </authorList>
    </citation>
    <scope>NUCLEOTIDE SEQUENCE [LARGE SCALE GENOMIC DNA]</scope>
    <source>
        <strain evidence="3 4">DSM 45615</strain>
    </source>
</reference>
<dbReference type="Pfam" id="PF13411">
    <property type="entry name" value="MerR_1"/>
    <property type="match status" value="1"/>
</dbReference>
<keyword evidence="4" id="KW-1185">Reference proteome</keyword>
<dbReference type="SUPFAM" id="SSF46955">
    <property type="entry name" value="Putative DNA-binding domain"/>
    <property type="match status" value="1"/>
</dbReference>
<proteinExistence type="predicted"/>
<dbReference type="EMBL" id="JACHGN010000016">
    <property type="protein sequence ID" value="MBB5137061.1"/>
    <property type="molecule type" value="Genomic_DNA"/>
</dbReference>
<dbReference type="AlphaFoldDB" id="A0A840PGV7"/>
<gene>
    <name evidence="3" type="ORF">HNP84_006813</name>
</gene>
<dbReference type="Proteomes" id="UP000578449">
    <property type="component" value="Unassembled WGS sequence"/>
</dbReference>
<evidence type="ECO:0000256" key="1">
    <source>
        <dbReference type="ARBA" id="ARBA00023125"/>
    </source>
</evidence>
<accession>A0A840PGV7</accession>
<dbReference type="SMART" id="SM00422">
    <property type="entry name" value="HTH_MERR"/>
    <property type="match status" value="1"/>
</dbReference>
<dbReference type="InterPro" id="IPR000551">
    <property type="entry name" value="MerR-type_HTH_dom"/>
</dbReference>
<keyword evidence="1 3" id="KW-0238">DNA-binding</keyword>
<dbReference type="PROSITE" id="PS50937">
    <property type="entry name" value="HTH_MERR_2"/>
    <property type="match status" value="1"/>
</dbReference>
<dbReference type="Gene3D" id="1.10.1660.10">
    <property type="match status" value="1"/>
</dbReference>
<dbReference type="PANTHER" id="PTHR30204">
    <property type="entry name" value="REDOX-CYCLING DRUG-SENSING TRANSCRIPTIONAL ACTIVATOR SOXR"/>
    <property type="match status" value="1"/>
</dbReference>
<dbReference type="PANTHER" id="PTHR30204:SF93">
    <property type="entry name" value="HTH MERR-TYPE DOMAIN-CONTAINING PROTEIN"/>
    <property type="match status" value="1"/>
</dbReference>
<organism evidence="3 4">
    <name type="scientific">Thermocatellispora tengchongensis</name>
    <dbReference type="NCBI Taxonomy" id="1073253"/>
    <lineage>
        <taxon>Bacteria</taxon>
        <taxon>Bacillati</taxon>
        <taxon>Actinomycetota</taxon>
        <taxon>Actinomycetes</taxon>
        <taxon>Streptosporangiales</taxon>
        <taxon>Streptosporangiaceae</taxon>
        <taxon>Thermocatellispora</taxon>
    </lineage>
</organism>
<protein>
    <submittedName>
        <fullName evidence="3">DNA-binding transcriptional MerR regulator</fullName>
    </submittedName>
</protein>
<sequence>MRTIRFWSDSGIVPPVQRSEGGYRLYDAEAVVRLDLVRTLRDLGLGLDAIQQVLEQRATVSEVADLHVKALDAEIRTLKIRRSVLRILAHRDSSTKEIALINALVLQPDFVMSKPAFPVVASLGAGLVVSSALGPGEAEVEGLPDRGGQACQETADLCWCEVDQAARTFGACAAVTAR</sequence>
<dbReference type="GO" id="GO:0003677">
    <property type="term" value="F:DNA binding"/>
    <property type="evidence" value="ECO:0007669"/>
    <property type="project" value="UniProtKB-KW"/>
</dbReference>
<dbReference type="GO" id="GO:0003700">
    <property type="term" value="F:DNA-binding transcription factor activity"/>
    <property type="evidence" value="ECO:0007669"/>
    <property type="project" value="InterPro"/>
</dbReference>
<name>A0A840PGV7_9ACTN</name>
<dbReference type="InterPro" id="IPR047057">
    <property type="entry name" value="MerR_fam"/>
</dbReference>
<evidence type="ECO:0000313" key="3">
    <source>
        <dbReference type="EMBL" id="MBB5137061.1"/>
    </source>
</evidence>